<evidence type="ECO:0000313" key="10">
    <source>
        <dbReference type="EMBL" id="EIJ43187.1"/>
    </source>
</evidence>
<evidence type="ECO:0000256" key="2">
    <source>
        <dbReference type="ARBA" id="ARBA00001946"/>
    </source>
</evidence>
<dbReference type="Proteomes" id="UP000005744">
    <property type="component" value="Unassembled WGS sequence"/>
</dbReference>
<comment type="cofactor">
    <cofactor evidence="2">
        <name>Mg(2+)</name>
        <dbReference type="ChEBI" id="CHEBI:18420"/>
    </cofactor>
</comment>
<dbReference type="GO" id="GO:0046872">
    <property type="term" value="F:metal ion binding"/>
    <property type="evidence" value="ECO:0007669"/>
    <property type="project" value="UniProtKB-KW"/>
</dbReference>
<dbReference type="NCBIfam" id="TIGR01509">
    <property type="entry name" value="HAD-SF-IA-v3"/>
    <property type="match status" value="1"/>
</dbReference>
<dbReference type="InterPro" id="IPR023214">
    <property type="entry name" value="HAD_sf"/>
</dbReference>
<dbReference type="Gene3D" id="3.40.50.1000">
    <property type="entry name" value="HAD superfamily/HAD-like"/>
    <property type="match status" value="1"/>
</dbReference>
<dbReference type="InterPro" id="IPR036412">
    <property type="entry name" value="HAD-like_sf"/>
</dbReference>
<comment type="catalytic activity">
    <reaction evidence="1">
        <text>2-phosphoglycolate + H2O = glycolate + phosphate</text>
        <dbReference type="Rhea" id="RHEA:14369"/>
        <dbReference type="ChEBI" id="CHEBI:15377"/>
        <dbReference type="ChEBI" id="CHEBI:29805"/>
        <dbReference type="ChEBI" id="CHEBI:43474"/>
        <dbReference type="ChEBI" id="CHEBI:58033"/>
        <dbReference type="EC" id="3.1.3.18"/>
    </reaction>
</comment>
<dbReference type="EC" id="3.1.3.18" evidence="5"/>
<dbReference type="PANTHER" id="PTHR43434:SF23">
    <property type="entry name" value="PHOSPHOGLYCOLATE PHOSPHATASE"/>
    <property type="match status" value="1"/>
</dbReference>
<dbReference type="FunFam" id="3.40.50.1000:FF:000022">
    <property type="entry name" value="Phosphoglycolate phosphatase"/>
    <property type="match status" value="1"/>
</dbReference>
<dbReference type="GO" id="GO:0005829">
    <property type="term" value="C:cytosol"/>
    <property type="evidence" value="ECO:0007669"/>
    <property type="project" value="TreeGrafter"/>
</dbReference>
<keyword evidence="7" id="KW-0378">Hydrolase</keyword>
<keyword evidence="9" id="KW-0119">Carbohydrate metabolism</keyword>
<protein>
    <recommendedName>
        <fullName evidence="5">phosphoglycolate phosphatase</fullName>
        <ecNumber evidence="5">3.1.3.18</ecNumber>
    </recommendedName>
</protein>
<evidence type="ECO:0000256" key="3">
    <source>
        <dbReference type="ARBA" id="ARBA00004818"/>
    </source>
</evidence>
<evidence type="ECO:0000256" key="7">
    <source>
        <dbReference type="ARBA" id="ARBA00022801"/>
    </source>
</evidence>
<dbReference type="GO" id="GO:0008967">
    <property type="term" value="F:phosphoglycolate phosphatase activity"/>
    <property type="evidence" value="ECO:0007669"/>
    <property type="project" value="UniProtKB-EC"/>
</dbReference>
<dbReference type="AlphaFoldDB" id="I3CHU4"/>
<keyword evidence="6" id="KW-0479">Metal-binding</keyword>
<keyword evidence="8" id="KW-0460">Magnesium</keyword>
<evidence type="ECO:0000256" key="4">
    <source>
        <dbReference type="ARBA" id="ARBA00006171"/>
    </source>
</evidence>
<dbReference type="PRINTS" id="PR00413">
    <property type="entry name" value="HADHALOGNASE"/>
</dbReference>
<comment type="similarity">
    <text evidence="4">Belongs to the HAD-like hydrolase superfamily. CbbY/CbbZ/Gph/YieH family.</text>
</comment>
<gene>
    <name evidence="10" type="ORF">BegalDRAFT_2333</name>
</gene>
<dbReference type="SUPFAM" id="SSF56784">
    <property type="entry name" value="HAD-like"/>
    <property type="match status" value="1"/>
</dbReference>
<accession>I3CHU4</accession>
<dbReference type="HOGENOM" id="CLU_045011_19_1_6"/>
<dbReference type="InterPro" id="IPR037512">
    <property type="entry name" value="PGPase_prok"/>
</dbReference>
<dbReference type="GO" id="GO:0005975">
    <property type="term" value="P:carbohydrate metabolic process"/>
    <property type="evidence" value="ECO:0007669"/>
    <property type="project" value="InterPro"/>
</dbReference>
<evidence type="ECO:0000256" key="5">
    <source>
        <dbReference type="ARBA" id="ARBA00013078"/>
    </source>
</evidence>
<dbReference type="InterPro" id="IPR023198">
    <property type="entry name" value="PGP-like_dom2"/>
</dbReference>
<dbReference type="NCBIfam" id="TIGR01549">
    <property type="entry name" value="HAD-SF-IA-v1"/>
    <property type="match status" value="1"/>
</dbReference>
<dbReference type="EMBL" id="JH600070">
    <property type="protein sequence ID" value="EIJ43187.1"/>
    <property type="molecule type" value="Genomic_DNA"/>
</dbReference>
<dbReference type="RefSeq" id="WP_002690154.1">
    <property type="nucleotide sequence ID" value="NZ_JH600070.1"/>
</dbReference>
<evidence type="ECO:0000256" key="6">
    <source>
        <dbReference type="ARBA" id="ARBA00022723"/>
    </source>
</evidence>
<sequence length="234" mass="26087">MPNALHNPSGLMPSVLFDLDGTLVDTAPDLVFALNTVLQEQGQNPLPYESVRPLVSRGARALIHYGFQLSPEDPTFEPLRQRFLQIYANNLDTHSRLFAGVAEVLDTLERWGILWGIVTNKPHFLTVPLLERLKLYHRAQAVVSGDTLAVKKPHPAPLLHACQQMDMPPQTCIYVGDAETDIQAGQQAKMRTLVAAYGYIQADENPHTWGATAILDEPLDLLAWMTYQTVEQPL</sequence>
<evidence type="ECO:0000256" key="8">
    <source>
        <dbReference type="ARBA" id="ARBA00022842"/>
    </source>
</evidence>
<dbReference type="PANTHER" id="PTHR43434">
    <property type="entry name" value="PHOSPHOGLYCOLATE PHOSPHATASE"/>
    <property type="match status" value="1"/>
</dbReference>
<reference evidence="10 11" key="1">
    <citation type="submission" date="2011-11" db="EMBL/GenBank/DDBJ databases">
        <title>Improved High-Quality Draft sequence of Beggiatoa alba B18lD.</title>
        <authorList>
            <consortium name="US DOE Joint Genome Institute"/>
            <person name="Lucas S."/>
            <person name="Han J."/>
            <person name="Lapidus A."/>
            <person name="Cheng J.-F."/>
            <person name="Goodwin L."/>
            <person name="Pitluck S."/>
            <person name="Peters L."/>
            <person name="Mikhailova N."/>
            <person name="Held B."/>
            <person name="Detter J.C."/>
            <person name="Han C."/>
            <person name="Tapia R."/>
            <person name="Land M."/>
            <person name="Hauser L."/>
            <person name="Kyrpides N."/>
            <person name="Ivanova N."/>
            <person name="Pagani I."/>
            <person name="Samuel K."/>
            <person name="Teske A."/>
            <person name="Mueller J."/>
            <person name="Woyke T."/>
        </authorList>
    </citation>
    <scope>NUCLEOTIDE SEQUENCE [LARGE SCALE GENOMIC DNA]</scope>
    <source>
        <strain evidence="10 11">B18LD</strain>
    </source>
</reference>
<dbReference type="GO" id="GO:0006281">
    <property type="term" value="P:DNA repair"/>
    <property type="evidence" value="ECO:0007669"/>
    <property type="project" value="TreeGrafter"/>
</dbReference>
<dbReference type="SFLD" id="SFLDS00003">
    <property type="entry name" value="Haloacid_Dehalogenase"/>
    <property type="match status" value="1"/>
</dbReference>
<name>I3CHU4_9GAMM</name>
<evidence type="ECO:0000256" key="9">
    <source>
        <dbReference type="ARBA" id="ARBA00023277"/>
    </source>
</evidence>
<proteinExistence type="inferred from homology"/>
<evidence type="ECO:0000256" key="1">
    <source>
        <dbReference type="ARBA" id="ARBA00000830"/>
    </source>
</evidence>
<dbReference type="Gene3D" id="1.10.150.240">
    <property type="entry name" value="Putative phosphatase, domain 2"/>
    <property type="match status" value="1"/>
</dbReference>
<comment type="pathway">
    <text evidence="3">Organic acid metabolism; glycolate biosynthesis; glycolate from 2-phosphoglycolate: step 1/1.</text>
</comment>
<dbReference type="SFLD" id="SFLDG01135">
    <property type="entry name" value="C1.5.6:_HAD__Beta-PGM__Phospha"/>
    <property type="match status" value="1"/>
</dbReference>
<dbReference type="eggNOG" id="COG0546">
    <property type="taxonomic scope" value="Bacteria"/>
</dbReference>
<dbReference type="InterPro" id="IPR006439">
    <property type="entry name" value="HAD-SF_hydro_IA"/>
</dbReference>
<dbReference type="STRING" id="395493.BegalDRAFT_2333"/>
<dbReference type="NCBIfam" id="TIGR01449">
    <property type="entry name" value="PGP_bact"/>
    <property type="match status" value="1"/>
</dbReference>
<dbReference type="InterPro" id="IPR041492">
    <property type="entry name" value="HAD_2"/>
</dbReference>
<organism evidence="10 11">
    <name type="scientific">Beggiatoa alba B18LD</name>
    <dbReference type="NCBI Taxonomy" id="395493"/>
    <lineage>
        <taxon>Bacteria</taxon>
        <taxon>Pseudomonadati</taxon>
        <taxon>Pseudomonadota</taxon>
        <taxon>Gammaproteobacteria</taxon>
        <taxon>Thiotrichales</taxon>
        <taxon>Thiotrichaceae</taxon>
        <taxon>Beggiatoa</taxon>
    </lineage>
</organism>
<evidence type="ECO:0000313" key="11">
    <source>
        <dbReference type="Proteomes" id="UP000005744"/>
    </source>
</evidence>
<dbReference type="SFLD" id="SFLDG01129">
    <property type="entry name" value="C1.5:_HAD__Beta-PGM__Phosphata"/>
    <property type="match status" value="1"/>
</dbReference>
<dbReference type="InterPro" id="IPR050155">
    <property type="entry name" value="HAD-like_hydrolase_sf"/>
</dbReference>
<keyword evidence="11" id="KW-1185">Reference proteome</keyword>
<dbReference type="Pfam" id="PF13419">
    <property type="entry name" value="HAD_2"/>
    <property type="match status" value="1"/>
</dbReference>